<evidence type="ECO:0000313" key="3">
    <source>
        <dbReference type="Proteomes" id="UP001157418"/>
    </source>
</evidence>
<dbReference type="AlphaFoldDB" id="A0AAU9P0H5"/>
<proteinExistence type="predicted"/>
<accession>A0AAU9P0H5</accession>
<evidence type="ECO:0000313" key="2">
    <source>
        <dbReference type="EMBL" id="CAH1443205.1"/>
    </source>
</evidence>
<comment type="caution">
    <text evidence="2">The sequence shown here is derived from an EMBL/GenBank/DDBJ whole genome shotgun (WGS) entry which is preliminary data.</text>
</comment>
<keyword evidence="3" id="KW-1185">Reference proteome</keyword>
<feature type="region of interest" description="Disordered" evidence="1">
    <location>
        <begin position="94"/>
        <end position="262"/>
    </location>
</feature>
<feature type="compositionally biased region" description="Acidic residues" evidence="1">
    <location>
        <begin position="128"/>
        <end position="138"/>
    </location>
</feature>
<name>A0AAU9P0H5_9ASTR</name>
<evidence type="ECO:0000256" key="1">
    <source>
        <dbReference type="SAM" id="MobiDB-lite"/>
    </source>
</evidence>
<dbReference type="EMBL" id="CAKMRJ010005412">
    <property type="protein sequence ID" value="CAH1443205.1"/>
    <property type="molecule type" value="Genomic_DNA"/>
</dbReference>
<feature type="compositionally biased region" description="Basic and acidic residues" evidence="1">
    <location>
        <begin position="112"/>
        <end position="121"/>
    </location>
</feature>
<gene>
    <name evidence="2" type="ORF">LVIROSA_LOCUS29142</name>
</gene>
<feature type="compositionally biased region" description="Basic and acidic residues" evidence="1">
    <location>
        <begin position="140"/>
        <end position="156"/>
    </location>
</feature>
<organism evidence="2 3">
    <name type="scientific">Lactuca virosa</name>
    <dbReference type="NCBI Taxonomy" id="75947"/>
    <lineage>
        <taxon>Eukaryota</taxon>
        <taxon>Viridiplantae</taxon>
        <taxon>Streptophyta</taxon>
        <taxon>Embryophyta</taxon>
        <taxon>Tracheophyta</taxon>
        <taxon>Spermatophyta</taxon>
        <taxon>Magnoliopsida</taxon>
        <taxon>eudicotyledons</taxon>
        <taxon>Gunneridae</taxon>
        <taxon>Pentapetalae</taxon>
        <taxon>asterids</taxon>
        <taxon>campanulids</taxon>
        <taxon>Asterales</taxon>
        <taxon>Asteraceae</taxon>
        <taxon>Cichorioideae</taxon>
        <taxon>Cichorieae</taxon>
        <taxon>Lactucinae</taxon>
        <taxon>Lactuca</taxon>
    </lineage>
</organism>
<dbReference type="Proteomes" id="UP001157418">
    <property type="component" value="Unassembled WGS sequence"/>
</dbReference>
<sequence length="262" mass="28994">MEAEVQVAVKSEKSVVPEVAEKKTELTKLESTSEGLENNVRVEESSVSAVKTVEVQESVNISLEQSDFNGNSKEIEALVEPSMVEGVNQVIADDQACAKIDDDGPDNEEDEKASNQKHEDVENTVDAQEMDLAVEGDSLEPNRDVIQESTLGDDKLQGLGMDENDPKDEKVTVPHTELESDIVLSTGNDVHEIPILGKSDDEDEGVDNVRKLESNTNDQDGESEQEQKQENTIRFAFPDDLQEKKDKRNVTVRLQRSKDSIV</sequence>
<feature type="compositionally biased region" description="Basic and acidic residues" evidence="1">
    <location>
        <begin position="167"/>
        <end position="178"/>
    </location>
</feature>
<reference evidence="2 3" key="1">
    <citation type="submission" date="2022-01" db="EMBL/GenBank/DDBJ databases">
        <authorList>
            <person name="Xiong W."/>
            <person name="Schranz E."/>
        </authorList>
    </citation>
    <scope>NUCLEOTIDE SEQUENCE [LARGE SCALE GENOMIC DNA]</scope>
</reference>
<protein>
    <submittedName>
        <fullName evidence="2">Uncharacterized protein</fullName>
    </submittedName>
</protein>